<dbReference type="STRING" id="85643.Tmz1t_3163"/>
<dbReference type="OrthoDB" id="3725402at2"/>
<dbReference type="KEGG" id="tmz:Tmz1t_3163"/>
<protein>
    <submittedName>
        <fullName evidence="3">DUF4194 domain-containing protein</fullName>
    </submittedName>
</protein>
<accession>C4KBI3</accession>
<dbReference type="EMBL" id="SSFD01000309">
    <property type="protein sequence ID" value="TXH80492.1"/>
    <property type="molecule type" value="Genomic_DNA"/>
</dbReference>
<accession>A0A5C7SAW0</accession>
<dbReference type="eggNOG" id="ENOG502Z8JM">
    <property type="taxonomic scope" value="Bacteria"/>
</dbReference>
<proteinExistence type="predicted"/>
<evidence type="ECO:0000256" key="1">
    <source>
        <dbReference type="SAM" id="MobiDB-lite"/>
    </source>
</evidence>
<evidence type="ECO:0000313" key="2">
    <source>
        <dbReference type="EMBL" id="ACR01759.1"/>
    </source>
</evidence>
<feature type="region of interest" description="Disordered" evidence="1">
    <location>
        <begin position="213"/>
        <end position="236"/>
    </location>
</feature>
<dbReference type="Proteomes" id="UP000321192">
    <property type="component" value="Unassembled WGS sequence"/>
</dbReference>
<dbReference type="AlphaFoldDB" id="C4KBI3"/>
<dbReference type="Proteomes" id="UP000002186">
    <property type="component" value="Chromosome"/>
</dbReference>
<gene>
    <name evidence="2" type="ordered locus">Tmz1t_3163</name>
    <name evidence="3" type="ORF">E6Q80_18550</name>
</gene>
<organism evidence="2 4">
    <name type="scientific">Thauera aminoaromatica</name>
    <dbReference type="NCBI Taxonomy" id="164330"/>
    <lineage>
        <taxon>Bacteria</taxon>
        <taxon>Pseudomonadati</taxon>
        <taxon>Pseudomonadota</taxon>
        <taxon>Betaproteobacteria</taxon>
        <taxon>Rhodocyclales</taxon>
        <taxon>Zoogloeaceae</taxon>
        <taxon>Thauera</taxon>
    </lineage>
</organism>
<name>C4KBI3_THASP</name>
<evidence type="ECO:0000313" key="3">
    <source>
        <dbReference type="EMBL" id="TXH80492.1"/>
    </source>
</evidence>
<evidence type="ECO:0000313" key="5">
    <source>
        <dbReference type="Proteomes" id="UP000321192"/>
    </source>
</evidence>
<dbReference type="EMBL" id="CP001281">
    <property type="protein sequence ID" value="ACR01759.1"/>
    <property type="molecule type" value="Genomic_DNA"/>
</dbReference>
<sequence length="236" mass="26076">MGVGTDGFCPEAEASGGDSGAAFPGDSGRLPLETRRVLVQLLLGPAVDGRRQTKLWPVLVRDEVVVRERLHELFLELVIDHEQKVAFTRQVTADDTEIPVLLRRANLTYLESVLVLFLRQRLTQADTQGERAVVSLPELLEHLSVYEKDDNVDHARFVKQRIAAIEKAKKLSLLQKIRGADDRFEVSPTLKLLFPAEEIMALTRTYAALAQRTGTSAADDEVDEGAESDTGGEGDE</sequence>
<dbReference type="HOGENOM" id="CLU_085940_2_0_4"/>
<reference evidence="3 5" key="3">
    <citation type="submission" date="2018-09" db="EMBL/GenBank/DDBJ databases">
        <title>Metagenome Assembled Genomes from an Advanced Water Purification Facility.</title>
        <authorList>
            <person name="Stamps B.W."/>
            <person name="Spear J.R."/>
        </authorList>
    </citation>
    <scope>NUCLEOTIDE SEQUENCE [LARGE SCALE GENOMIC DNA]</scope>
    <source>
        <strain evidence="3">Bin_27_1</strain>
    </source>
</reference>
<feature type="region of interest" description="Disordered" evidence="1">
    <location>
        <begin position="1"/>
        <end position="25"/>
    </location>
</feature>
<feature type="compositionally biased region" description="Low complexity" evidence="1">
    <location>
        <begin position="11"/>
        <end position="22"/>
    </location>
</feature>
<reference evidence="2 4" key="2">
    <citation type="journal article" date="2012" name="Stand. Genomic Sci.">
        <title>Complete genome sequence of Thauera aminoaromatica strain MZ1T.</title>
        <authorList>
            <person name="Jiang K."/>
            <person name="Sanseverino J."/>
            <person name="Chauhan A."/>
            <person name="Lucas S."/>
            <person name="Copeland A."/>
            <person name="Lapidus A."/>
            <person name="Del Rio T.G."/>
            <person name="Dalin E."/>
            <person name="Tice H."/>
            <person name="Bruce D."/>
            <person name="Goodwin L."/>
            <person name="Pitluck S."/>
            <person name="Sims D."/>
            <person name="Brettin T."/>
            <person name="Detter J.C."/>
            <person name="Han C."/>
            <person name="Chang Y.J."/>
            <person name="Larimer F."/>
            <person name="Land M."/>
            <person name="Hauser L."/>
            <person name="Kyrpides N.C."/>
            <person name="Mikhailova N."/>
            <person name="Moser S."/>
            <person name="Jegier P."/>
            <person name="Close D."/>
            <person name="Debruyn J.M."/>
            <person name="Wang Y."/>
            <person name="Layton A.C."/>
            <person name="Allen M.S."/>
            <person name="Sayler G.S."/>
        </authorList>
    </citation>
    <scope>NUCLEOTIDE SEQUENCE [LARGE SCALE GENOMIC DNA]</scope>
    <source>
        <strain evidence="2 4">MZ1T</strain>
    </source>
</reference>
<feature type="compositionally biased region" description="Acidic residues" evidence="1">
    <location>
        <begin position="218"/>
        <end position="236"/>
    </location>
</feature>
<dbReference type="Pfam" id="PF13835">
    <property type="entry name" value="DUF4194"/>
    <property type="match status" value="1"/>
</dbReference>
<reference evidence="4" key="1">
    <citation type="submission" date="2009-05" db="EMBL/GenBank/DDBJ databases">
        <title>Complete sequence of chromosome of Thauera sp. MZ1T.</title>
        <authorList>
            <consortium name="US DOE Joint Genome Institute"/>
            <person name="Lucas S."/>
            <person name="Copeland A."/>
            <person name="Lapidus A."/>
            <person name="Glavina del Rio T."/>
            <person name="Dalin E."/>
            <person name="Tice H."/>
            <person name="Bruce D."/>
            <person name="Goodwin L."/>
            <person name="Pitluck S."/>
            <person name="Sims D."/>
            <person name="Brettin T."/>
            <person name="Detter J.C."/>
            <person name="Han C."/>
            <person name="Larimer F."/>
            <person name="Land M."/>
            <person name="Hauser L."/>
            <person name="Kyrpides N."/>
            <person name="Mikhailova N."/>
            <person name="Sayler G.S."/>
        </authorList>
    </citation>
    <scope>NUCLEOTIDE SEQUENCE [LARGE SCALE GENOMIC DNA]</scope>
    <source>
        <strain evidence="4">MZ1T</strain>
    </source>
</reference>
<dbReference type="InterPro" id="IPR025449">
    <property type="entry name" value="JetB"/>
</dbReference>
<evidence type="ECO:0000313" key="4">
    <source>
        <dbReference type="Proteomes" id="UP000002186"/>
    </source>
</evidence>
<keyword evidence="4" id="KW-1185">Reference proteome</keyword>